<dbReference type="AlphaFoldDB" id="G5HAH2"/>
<dbReference type="SUPFAM" id="SSF111384">
    <property type="entry name" value="OmpH-like"/>
    <property type="match status" value="1"/>
</dbReference>
<dbReference type="eggNOG" id="COG2825">
    <property type="taxonomic scope" value="Bacteria"/>
</dbReference>
<evidence type="ECO:0008006" key="7">
    <source>
        <dbReference type="Google" id="ProtNLM"/>
    </source>
</evidence>
<evidence type="ECO:0000256" key="3">
    <source>
        <dbReference type="SAM" id="Coils"/>
    </source>
</evidence>
<protein>
    <recommendedName>
        <fullName evidence="7">Outer membrane protein</fullName>
    </recommendedName>
</protein>
<dbReference type="InterPro" id="IPR024930">
    <property type="entry name" value="Skp_dom_sf"/>
</dbReference>
<comment type="similarity">
    <text evidence="1">Belongs to the Skp family.</text>
</comment>
<feature type="chain" id="PRO_5003477990" description="Outer membrane protein" evidence="4">
    <location>
        <begin position="21"/>
        <end position="168"/>
    </location>
</feature>
<keyword evidence="6" id="KW-1185">Reference proteome</keyword>
<evidence type="ECO:0000256" key="2">
    <source>
        <dbReference type="ARBA" id="ARBA00022729"/>
    </source>
</evidence>
<dbReference type="InterPro" id="IPR005632">
    <property type="entry name" value="Chaperone_Skp"/>
</dbReference>
<dbReference type="Pfam" id="PF03938">
    <property type="entry name" value="OmpH"/>
    <property type="match status" value="1"/>
</dbReference>
<keyword evidence="2 4" id="KW-0732">Signal</keyword>
<reference evidence="5 6" key="1">
    <citation type="submission" date="2011-08" db="EMBL/GenBank/DDBJ databases">
        <title>The Genome Sequence of Alistipes indistinctus YIT 12060.</title>
        <authorList>
            <consortium name="The Broad Institute Genome Sequencing Platform"/>
            <person name="Earl A."/>
            <person name="Ward D."/>
            <person name="Feldgarden M."/>
            <person name="Gevers D."/>
            <person name="Morotomi M."/>
            <person name="Young S.K."/>
            <person name="Zeng Q."/>
            <person name="Gargeya S."/>
            <person name="Fitzgerald M."/>
            <person name="Haas B."/>
            <person name="Abouelleil A."/>
            <person name="Alvarado L."/>
            <person name="Arachchi H.M."/>
            <person name="Berlin A."/>
            <person name="Brown A."/>
            <person name="Chapman S.B."/>
            <person name="Chen Z."/>
            <person name="Dunbar C."/>
            <person name="Freedman E."/>
            <person name="Gearin G."/>
            <person name="Gellesch M."/>
            <person name="Goldberg J."/>
            <person name="Griggs A."/>
            <person name="Gujja S."/>
            <person name="Heiman D."/>
            <person name="Howarth C."/>
            <person name="Larson L."/>
            <person name="Lui A."/>
            <person name="MacDonald P.J.P."/>
            <person name="Montmayeur A."/>
            <person name="Murphy C."/>
            <person name="Neiman D."/>
            <person name="Pearson M."/>
            <person name="Priest M."/>
            <person name="Roberts A."/>
            <person name="Saif S."/>
            <person name="Shea T."/>
            <person name="Shenoy N."/>
            <person name="Sisk P."/>
            <person name="Stolte C."/>
            <person name="Sykes S."/>
            <person name="Wortman J."/>
            <person name="Nusbaum C."/>
            <person name="Birren B."/>
        </authorList>
    </citation>
    <scope>NUCLEOTIDE SEQUENCE [LARGE SCALE GENOMIC DNA]</scope>
    <source>
        <strain evidence="5 6">YIT 12060</strain>
    </source>
</reference>
<dbReference type="PANTHER" id="PTHR35089">
    <property type="entry name" value="CHAPERONE PROTEIN SKP"/>
    <property type="match status" value="1"/>
</dbReference>
<dbReference type="STRING" id="742725.HMPREF9450_01637"/>
<evidence type="ECO:0000313" key="6">
    <source>
        <dbReference type="Proteomes" id="UP000006008"/>
    </source>
</evidence>
<organism evidence="5 6">
    <name type="scientific">Alistipes indistinctus YIT 12060</name>
    <dbReference type="NCBI Taxonomy" id="742725"/>
    <lineage>
        <taxon>Bacteria</taxon>
        <taxon>Pseudomonadati</taxon>
        <taxon>Bacteroidota</taxon>
        <taxon>Bacteroidia</taxon>
        <taxon>Bacteroidales</taxon>
        <taxon>Rikenellaceae</taxon>
        <taxon>Alistipes</taxon>
    </lineage>
</organism>
<dbReference type="SMART" id="SM00935">
    <property type="entry name" value="OmpH"/>
    <property type="match status" value="1"/>
</dbReference>
<dbReference type="HOGENOM" id="CLU_053320_0_1_10"/>
<dbReference type="Gene3D" id="3.30.910.20">
    <property type="entry name" value="Skp domain"/>
    <property type="match status" value="1"/>
</dbReference>
<accession>G5HAH2</accession>
<gene>
    <name evidence="5" type="ORF">HMPREF9450_01637</name>
</gene>
<evidence type="ECO:0000256" key="1">
    <source>
        <dbReference type="ARBA" id="ARBA00009091"/>
    </source>
</evidence>
<dbReference type="OrthoDB" id="9788552at2"/>
<dbReference type="PANTHER" id="PTHR35089:SF1">
    <property type="entry name" value="CHAPERONE PROTEIN SKP"/>
    <property type="match status" value="1"/>
</dbReference>
<dbReference type="EMBL" id="ADLD01000013">
    <property type="protein sequence ID" value="EHB91588.1"/>
    <property type="molecule type" value="Genomic_DNA"/>
</dbReference>
<dbReference type="GO" id="GO:0005829">
    <property type="term" value="C:cytosol"/>
    <property type="evidence" value="ECO:0007669"/>
    <property type="project" value="TreeGrafter"/>
</dbReference>
<dbReference type="GO" id="GO:0050821">
    <property type="term" value="P:protein stabilization"/>
    <property type="evidence" value="ECO:0007669"/>
    <property type="project" value="TreeGrafter"/>
</dbReference>
<evidence type="ECO:0000256" key="4">
    <source>
        <dbReference type="SAM" id="SignalP"/>
    </source>
</evidence>
<dbReference type="GeneID" id="92815330"/>
<feature type="signal peptide" evidence="4">
    <location>
        <begin position="1"/>
        <end position="20"/>
    </location>
</feature>
<sequence length="168" mass="19327">MKKFLLSCAVLLLAVGGAYAQSYIFVNSEKVFKSQNDYNTAIQQLDDLAKQYQKNVDDAYQTLEEAYSNYQAQKNYLSETKRAAKEQEIVELEKEVQKYQQDVLGPQGDLMKKRTELIKPIQDKVFAAINQYAEANKYTMVLDVVNNQTLLYYSPSLDKTQDIINLLK</sequence>
<evidence type="ECO:0000313" key="5">
    <source>
        <dbReference type="EMBL" id="EHB91588.1"/>
    </source>
</evidence>
<dbReference type="RefSeq" id="WP_009134443.1">
    <property type="nucleotide sequence ID" value="NZ_CP102250.1"/>
</dbReference>
<proteinExistence type="inferred from homology"/>
<feature type="coiled-coil region" evidence="3">
    <location>
        <begin position="35"/>
        <end position="102"/>
    </location>
</feature>
<dbReference type="PATRIC" id="fig|742725.3.peg.1731"/>
<keyword evidence="3" id="KW-0175">Coiled coil</keyword>
<dbReference type="Proteomes" id="UP000006008">
    <property type="component" value="Unassembled WGS sequence"/>
</dbReference>
<name>G5HAH2_9BACT</name>
<comment type="caution">
    <text evidence="5">The sequence shown here is derived from an EMBL/GenBank/DDBJ whole genome shotgun (WGS) entry which is preliminary data.</text>
</comment>
<dbReference type="GO" id="GO:0051082">
    <property type="term" value="F:unfolded protein binding"/>
    <property type="evidence" value="ECO:0007669"/>
    <property type="project" value="InterPro"/>
</dbReference>